<comment type="caution">
    <text evidence="2">The sequence shown here is derived from an EMBL/GenBank/DDBJ whole genome shotgun (WGS) entry which is preliminary data.</text>
</comment>
<keyword evidence="1" id="KW-1133">Transmembrane helix</keyword>
<dbReference type="EMBL" id="JACSQO010000008">
    <property type="protein sequence ID" value="MBD7945500.1"/>
    <property type="molecule type" value="Genomic_DNA"/>
</dbReference>
<reference evidence="2 3" key="1">
    <citation type="submission" date="2020-08" db="EMBL/GenBank/DDBJ databases">
        <title>A Genomic Blueprint of the Chicken Gut Microbiome.</title>
        <authorList>
            <person name="Gilroy R."/>
            <person name="Ravi A."/>
            <person name="Getino M."/>
            <person name="Pursley I."/>
            <person name="Horton D.L."/>
            <person name="Alikhan N.-F."/>
            <person name="Baker D."/>
            <person name="Gharbi K."/>
            <person name="Hall N."/>
            <person name="Watson M."/>
            <person name="Adriaenssens E.M."/>
            <person name="Foster-Nyarko E."/>
            <person name="Jarju S."/>
            <person name="Secka A."/>
            <person name="Antonio M."/>
            <person name="Oren A."/>
            <person name="Chaudhuri R."/>
            <person name="La Ragione R.M."/>
            <person name="Hildebrand F."/>
            <person name="Pallen M.J."/>
        </authorList>
    </citation>
    <scope>NUCLEOTIDE SEQUENCE [LARGE SCALE GENOMIC DNA]</scope>
    <source>
        <strain evidence="2 3">Sa2BUA9</strain>
    </source>
</reference>
<evidence type="ECO:0000313" key="2">
    <source>
        <dbReference type="EMBL" id="MBD7945500.1"/>
    </source>
</evidence>
<feature type="transmembrane region" description="Helical" evidence="1">
    <location>
        <begin position="20"/>
        <end position="41"/>
    </location>
</feature>
<evidence type="ECO:0000256" key="1">
    <source>
        <dbReference type="SAM" id="Phobius"/>
    </source>
</evidence>
<accession>A0ABR8RCS2</accession>
<keyword evidence="3" id="KW-1185">Reference proteome</keyword>
<keyword evidence="1" id="KW-0812">Transmembrane</keyword>
<keyword evidence="1" id="KW-0472">Membrane</keyword>
<dbReference type="Proteomes" id="UP000640786">
    <property type="component" value="Unassembled WGS sequence"/>
</dbReference>
<gene>
    <name evidence="2" type="ORF">H9650_15365</name>
</gene>
<name>A0ABR8RCS2_9BACI</name>
<proteinExistence type="predicted"/>
<sequence>MAKKKKEKQDGFFKEILGEIGGSIIFEVVWNIIMFIPRVIIRLISTLW</sequence>
<protein>
    <submittedName>
        <fullName evidence="2">Uncharacterized protein</fullName>
    </submittedName>
</protein>
<organism evidence="2 3">
    <name type="scientific">Psychrobacillus faecigallinarum</name>
    <dbReference type="NCBI Taxonomy" id="2762235"/>
    <lineage>
        <taxon>Bacteria</taxon>
        <taxon>Bacillati</taxon>
        <taxon>Bacillota</taxon>
        <taxon>Bacilli</taxon>
        <taxon>Bacillales</taxon>
        <taxon>Bacillaceae</taxon>
        <taxon>Psychrobacillus</taxon>
    </lineage>
</organism>
<evidence type="ECO:0000313" key="3">
    <source>
        <dbReference type="Proteomes" id="UP000640786"/>
    </source>
</evidence>
<dbReference type="RefSeq" id="WP_154312078.1">
    <property type="nucleotide sequence ID" value="NZ_JACSQO010000008.1"/>
</dbReference>